<evidence type="ECO:0000313" key="3">
    <source>
        <dbReference type="Proteomes" id="UP000661280"/>
    </source>
</evidence>
<dbReference type="SUPFAM" id="SSF54695">
    <property type="entry name" value="POZ domain"/>
    <property type="match status" value="1"/>
</dbReference>
<dbReference type="GeneID" id="64958047"/>
<feature type="compositionally biased region" description="Acidic residues" evidence="1">
    <location>
        <begin position="103"/>
        <end position="121"/>
    </location>
</feature>
<protein>
    <submittedName>
        <fullName evidence="2">Uncharacterized protein</fullName>
    </submittedName>
</protein>
<name>A0A7R7ZXF4_ASPKA</name>
<feature type="region of interest" description="Disordered" evidence="1">
    <location>
        <begin position="59"/>
        <end position="132"/>
    </location>
</feature>
<dbReference type="Gene3D" id="3.30.710.10">
    <property type="entry name" value="Potassium Channel Kv1.1, Chain A"/>
    <property type="match status" value="1"/>
</dbReference>
<dbReference type="Proteomes" id="UP000661280">
    <property type="component" value="Chromosome 3"/>
</dbReference>
<dbReference type="KEGG" id="aluc:AKAW2_30041A"/>
<gene>
    <name evidence="2" type="ORF">AKAW2_30041A</name>
</gene>
<keyword evidence="3" id="KW-1185">Reference proteome</keyword>
<sequence length="302" mass="33191">MDRVTHVIDPDGEVIIVLQNPNAPFAELSEALTSDNLAYILPGPSDEIQNSAEGIKALRNEPIKTLKKGKKKKKKVSSSGRRAVHHQESAPVAPAAEAPAEAPAEEPVDEPAEAPAEEPIDEPVHEPAEGPAGIGVTKQLEENCFRIQVSAKHLILSSSVFKKILTGGWKESITYLRKGSVEITADSWDVDALLIMLRIIHCQSHQIPRKLTLEMLAKVAVLADYYDCREAVVFFADTWINALDDITPATYSRDLILWLWVAWYFHLPANFKEATSSAMSLSNGWIDNLGLPIPEEIISMGA</sequence>
<dbReference type="RefSeq" id="XP_041540488.1">
    <property type="nucleotide sequence ID" value="XM_041686510.1"/>
</dbReference>
<evidence type="ECO:0000313" key="2">
    <source>
        <dbReference type="EMBL" id="BCR96722.1"/>
    </source>
</evidence>
<evidence type="ECO:0000256" key="1">
    <source>
        <dbReference type="SAM" id="MobiDB-lite"/>
    </source>
</evidence>
<dbReference type="EMBL" id="AP024427">
    <property type="protein sequence ID" value="BCR96722.1"/>
    <property type="molecule type" value="Genomic_DNA"/>
</dbReference>
<dbReference type="CDD" id="cd18186">
    <property type="entry name" value="BTB_POZ_ZBTB_KLHL-like"/>
    <property type="match status" value="1"/>
</dbReference>
<proteinExistence type="predicted"/>
<organism evidence="2 3">
    <name type="scientific">Aspergillus kawachii</name>
    <name type="common">White koji mold</name>
    <name type="synonym">Aspergillus awamori var. kawachi</name>
    <dbReference type="NCBI Taxonomy" id="1069201"/>
    <lineage>
        <taxon>Eukaryota</taxon>
        <taxon>Fungi</taxon>
        <taxon>Dikarya</taxon>
        <taxon>Ascomycota</taxon>
        <taxon>Pezizomycotina</taxon>
        <taxon>Eurotiomycetes</taxon>
        <taxon>Eurotiomycetidae</taxon>
        <taxon>Eurotiales</taxon>
        <taxon>Aspergillaceae</taxon>
        <taxon>Aspergillus</taxon>
        <taxon>Aspergillus subgen. Circumdati</taxon>
    </lineage>
</organism>
<dbReference type="OrthoDB" id="5326346at2759"/>
<dbReference type="InterPro" id="IPR011333">
    <property type="entry name" value="SKP1/BTB/POZ_sf"/>
</dbReference>
<reference evidence="2" key="1">
    <citation type="submission" date="2021-01" db="EMBL/GenBank/DDBJ databases">
        <authorList>
            <consortium name="Aspergillus luchuensis mut. kawachii IFO 4304 genome sequencing consortium"/>
            <person name="Kazuki M."/>
            <person name="Futagami T."/>
        </authorList>
    </citation>
    <scope>NUCLEOTIDE SEQUENCE</scope>
    <source>
        <strain evidence="2">IFO 4308</strain>
    </source>
</reference>
<dbReference type="AlphaFoldDB" id="A0A7R7ZXF4"/>
<feature type="compositionally biased region" description="Low complexity" evidence="1">
    <location>
        <begin position="90"/>
        <end position="102"/>
    </location>
</feature>
<reference evidence="2" key="2">
    <citation type="submission" date="2021-02" db="EMBL/GenBank/DDBJ databases">
        <title>Aspergillus luchuensis mut. kawachii IFO 4304 genome sequence.</title>
        <authorList>
            <person name="Mori K."/>
            <person name="Kadooka C."/>
            <person name="Goto M."/>
            <person name="Futagami T."/>
        </authorList>
    </citation>
    <scope>NUCLEOTIDE SEQUENCE</scope>
    <source>
        <strain evidence="2">IFO 4308</strain>
    </source>
</reference>
<accession>A0A7R7ZXF4</accession>
<feature type="compositionally biased region" description="Basic residues" evidence="1">
    <location>
        <begin position="65"/>
        <end position="76"/>
    </location>
</feature>